<feature type="compositionally biased region" description="Acidic residues" evidence="1">
    <location>
        <begin position="194"/>
        <end position="205"/>
    </location>
</feature>
<dbReference type="SUPFAM" id="SSF50249">
    <property type="entry name" value="Nucleic acid-binding proteins"/>
    <property type="match status" value="1"/>
</dbReference>
<keyword evidence="4" id="KW-1185">Reference proteome</keyword>
<organism evidence="3 4">
    <name type="scientific">Linum tenue</name>
    <dbReference type="NCBI Taxonomy" id="586396"/>
    <lineage>
        <taxon>Eukaryota</taxon>
        <taxon>Viridiplantae</taxon>
        <taxon>Streptophyta</taxon>
        <taxon>Embryophyta</taxon>
        <taxon>Tracheophyta</taxon>
        <taxon>Spermatophyta</taxon>
        <taxon>Magnoliopsida</taxon>
        <taxon>eudicotyledons</taxon>
        <taxon>Gunneridae</taxon>
        <taxon>Pentapetalae</taxon>
        <taxon>rosids</taxon>
        <taxon>fabids</taxon>
        <taxon>Malpighiales</taxon>
        <taxon>Linaceae</taxon>
        <taxon>Linum</taxon>
    </lineage>
</organism>
<gene>
    <name evidence="3" type="ORF">LITE_LOCUS26766</name>
</gene>
<dbReference type="PANTHER" id="PTHR47165:SF4">
    <property type="entry name" value="OS03G0429900 PROTEIN"/>
    <property type="match status" value="1"/>
</dbReference>
<sequence length="231" mass="25967">MKDEEEGNMYSVKCKVIKVKNGWCYVGCGTCPQKLEEESDEYFCGTCMTTLKTTTSRFRIQLRAADKTTQADFVVLDRESARFFGISAEKLFQDNDRMRGPPPAHLLQIEGMTLKFDIKLTDYNIANPTSEYTIWKIGLEDDNNNSNNHPESIEEIENGIGNDAVARIGVTNDDALEKNVESPDIEPKQRTNGEEDFNTGGDDDVANDKGNANKLKRKHGVIVSDNEEQIE</sequence>
<dbReference type="Proteomes" id="UP001154282">
    <property type="component" value="Unassembled WGS sequence"/>
</dbReference>
<reference evidence="3" key="1">
    <citation type="submission" date="2022-08" db="EMBL/GenBank/DDBJ databases">
        <authorList>
            <person name="Gutierrez-Valencia J."/>
        </authorList>
    </citation>
    <scope>NUCLEOTIDE SEQUENCE</scope>
</reference>
<evidence type="ECO:0000313" key="4">
    <source>
        <dbReference type="Proteomes" id="UP001154282"/>
    </source>
</evidence>
<comment type="caution">
    <text evidence="3">The sequence shown here is derived from an EMBL/GenBank/DDBJ whole genome shotgun (WGS) entry which is preliminary data.</text>
</comment>
<evidence type="ECO:0000313" key="3">
    <source>
        <dbReference type="EMBL" id="CAI0441186.1"/>
    </source>
</evidence>
<evidence type="ECO:0000256" key="1">
    <source>
        <dbReference type="SAM" id="MobiDB-lite"/>
    </source>
</evidence>
<dbReference type="InterPro" id="IPR012340">
    <property type="entry name" value="NA-bd_OB-fold"/>
</dbReference>
<dbReference type="Pfam" id="PF08646">
    <property type="entry name" value="Rep_fac-A_C"/>
    <property type="match status" value="1"/>
</dbReference>
<evidence type="ECO:0000259" key="2">
    <source>
        <dbReference type="Pfam" id="PF08646"/>
    </source>
</evidence>
<proteinExistence type="predicted"/>
<feature type="domain" description="Replication factor A C-terminal" evidence="2">
    <location>
        <begin position="10"/>
        <end position="124"/>
    </location>
</feature>
<dbReference type="EMBL" id="CAMGYJ010000007">
    <property type="protein sequence ID" value="CAI0441186.1"/>
    <property type="molecule type" value="Genomic_DNA"/>
</dbReference>
<dbReference type="PANTHER" id="PTHR47165">
    <property type="entry name" value="OS03G0429900 PROTEIN"/>
    <property type="match status" value="1"/>
</dbReference>
<name>A0AAV0M3T0_9ROSI</name>
<dbReference type="InterPro" id="IPR013955">
    <property type="entry name" value="Rep_factor-A_C"/>
</dbReference>
<protein>
    <recommendedName>
        <fullName evidence="2">Replication factor A C-terminal domain-containing protein</fullName>
    </recommendedName>
</protein>
<feature type="region of interest" description="Disordered" evidence="1">
    <location>
        <begin position="173"/>
        <end position="231"/>
    </location>
</feature>
<dbReference type="Gene3D" id="2.40.50.140">
    <property type="entry name" value="Nucleic acid-binding proteins"/>
    <property type="match status" value="1"/>
</dbReference>
<accession>A0AAV0M3T0</accession>
<feature type="compositionally biased region" description="Basic and acidic residues" evidence="1">
    <location>
        <begin position="175"/>
        <end position="193"/>
    </location>
</feature>
<dbReference type="AlphaFoldDB" id="A0AAV0M3T0"/>